<feature type="region of interest" description="Disordered" evidence="1">
    <location>
        <begin position="763"/>
        <end position="806"/>
    </location>
</feature>
<sequence length="1172" mass="115991">MPFGSQWLETEAACDVLQEDGGRHGARWMSLVQGIRRSLDVHLKSYYKIDTAFATAARYASASDKLRVLARALTDTGLVDFCCVYLVHPTCGTFGVAAVSGAGSELYPPLLTQAVNLGAKLGADVCASTPALNVFTRSVFQVQDSNWAVEDVVASKAPWYYDCASAVNGFGLPQEAAWLRRAGMRSVLALPCMASAHSASPAGALGFGHEGCGSSSDSAVTGVLTVATRQKTLDHLLLRKLEELCCRLAPIVSDAVSEHSRLLSNRRLVGRYESVSEFAHAVLGEMLNLDRAVAVSVAASNAVASGSATGLTPSQARQTQRQDSIAATAAVAAAGGRSCSGSKHVPASAEARFDAAAAVEAAKAAGFGWTAPASSVTPTSVSASTKTSGFASCLARLRSKGHGSKAAAAAASCAFTEVTSATCGTTAAPTSPTCASTPTTATSGATPCSNALQQSSQEAVWSASFSASLSQQQQQQQRAQQRAPTCAEAAPMQLQQLHAADTFCSATSRAVTACGLSSGAGGLSTAVTAADGLPSAVTSSALPSGALASAIASGGAPCKPAATSPPTQSNATGAVATLNVFKSLAPAASLPLPAVCTALSAQSPSPTECDMSDEHDEEGASDEQQQRRQCLLSGSGTARTLPSPPAEIIASVRDLVDIGAFTSGLAAEPTAAAAHSGAASAMAASRGDALALEATQASRSTRSLSCLEFSGASLSVATAEALASPGNGNSSGVRSGRGGGGAGTDVVDTVAQAVQAHMKYDSSGSPFCGVPSQEPQRQQRHQQQRPQEVGPGCASAECSSVRSSGDGRDLLYGRDAGFMMDGSSTYGSGEWHSGIAPGGAGASAGGCGGYMLSNSGYSSRGGSRVMQRGVPIEPSIGPISVGLYGSTGPYGSGSAAARGFAASASAAAAPYVRVGGGVASACASERSVASRDTTATLATTTFASSMPMGAGTSTTQLTASSAGNCAAGASALDFYVCAAASAAPDGATAEGACGASAAAAAAGPSSRWSRDSAAAAAAMWGSEASDAIAAAMQFTSGVAPAPRVPISSQGAAMLATHRTRGGCAVPLGGPSGAGQLFGIRESGPMPSASTLIGSGSGGLPRGCRSAGSASGCNSGSGASSGPCSSGDVRVSILDLASAAGMTARDVVSGKSAAKERVAVACGPAAAAHPARW</sequence>
<dbReference type="AlphaFoldDB" id="A8IHB0"/>
<dbReference type="STRING" id="3055.A8IHB0"/>
<dbReference type="HOGENOM" id="CLU_273997_0_0_1"/>
<feature type="compositionally biased region" description="Acidic residues" evidence="1">
    <location>
        <begin position="610"/>
        <end position="621"/>
    </location>
</feature>
<evidence type="ECO:0000313" key="3">
    <source>
        <dbReference type="Proteomes" id="UP000006906"/>
    </source>
</evidence>
<dbReference type="RefSeq" id="XP_001690445.1">
    <property type="nucleotide sequence ID" value="XM_001690393.2"/>
</dbReference>
<reference evidence="2 3" key="1">
    <citation type="journal article" date="2007" name="Science">
        <title>The Chlamydomonas genome reveals the evolution of key animal and plant functions.</title>
        <authorList>
            <person name="Merchant S.S."/>
            <person name="Prochnik S.E."/>
            <person name="Vallon O."/>
            <person name="Harris E.H."/>
            <person name="Karpowicz S.J."/>
            <person name="Witman G.B."/>
            <person name="Terry A."/>
            <person name="Salamov A."/>
            <person name="Fritz-Laylin L.K."/>
            <person name="Marechal-Drouard L."/>
            <person name="Marshall W.F."/>
            <person name="Qu L.H."/>
            <person name="Nelson D.R."/>
            <person name="Sanderfoot A.A."/>
            <person name="Spalding M.H."/>
            <person name="Kapitonov V.V."/>
            <person name="Ren Q."/>
            <person name="Ferris P."/>
            <person name="Lindquist E."/>
            <person name="Shapiro H."/>
            <person name="Lucas S.M."/>
            <person name="Grimwood J."/>
            <person name="Schmutz J."/>
            <person name="Cardol P."/>
            <person name="Cerutti H."/>
            <person name="Chanfreau G."/>
            <person name="Chen C.L."/>
            <person name="Cognat V."/>
            <person name="Croft M.T."/>
            <person name="Dent R."/>
            <person name="Dutcher S."/>
            <person name="Fernandez E."/>
            <person name="Fukuzawa H."/>
            <person name="Gonzalez-Ballester D."/>
            <person name="Gonzalez-Halphen D."/>
            <person name="Hallmann A."/>
            <person name="Hanikenne M."/>
            <person name="Hippler M."/>
            <person name="Inwood W."/>
            <person name="Jabbari K."/>
            <person name="Kalanon M."/>
            <person name="Kuras R."/>
            <person name="Lefebvre P.A."/>
            <person name="Lemaire S.D."/>
            <person name="Lobanov A.V."/>
            <person name="Lohr M."/>
            <person name="Manuell A."/>
            <person name="Meier I."/>
            <person name="Mets L."/>
            <person name="Mittag M."/>
            <person name="Mittelmeier T."/>
            <person name="Moroney J.V."/>
            <person name="Moseley J."/>
            <person name="Napoli C."/>
            <person name="Nedelcu A.M."/>
            <person name="Niyogi K."/>
            <person name="Novoselov S.V."/>
            <person name="Paulsen I.T."/>
            <person name="Pazour G."/>
            <person name="Purton S."/>
            <person name="Ral J.P."/>
            <person name="Riano-Pachon D.M."/>
            <person name="Riekhof W."/>
            <person name="Rymarquis L."/>
            <person name="Schroda M."/>
            <person name="Stern D."/>
            <person name="Umen J."/>
            <person name="Willows R."/>
            <person name="Wilson N."/>
            <person name="Zimmer S.L."/>
            <person name="Allmer J."/>
            <person name="Balk J."/>
            <person name="Bisova K."/>
            <person name="Chen C.J."/>
            <person name="Elias M."/>
            <person name="Gendler K."/>
            <person name="Hauser C."/>
            <person name="Lamb M.R."/>
            <person name="Ledford H."/>
            <person name="Long J.C."/>
            <person name="Minagawa J."/>
            <person name="Page M.D."/>
            <person name="Pan J."/>
            <person name="Pootakham W."/>
            <person name="Roje S."/>
            <person name="Rose A."/>
            <person name="Stahlberg E."/>
            <person name="Terauchi A.M."/>
            <person name="Yang P."/>
            <person name="Ball S."/>
            <person name="Bowler C."/>
            <person name="Dieckmann C.L."/>
            <person name="Gladyshev V.N."/>
            <person name="Green P."/>
            <person name="Jorgensen R."/>
            <person name="Mayfield S."/>
            <person name="Mueller-Roeber B."/>
            <person name="Rajamani S."/>
            <person name="Sayre R.T."/>
            <person name="Brokstein P."/>
            <person name="Dubchak I."/>
            <person name="Goodstein D."/>
            <person name="Hornick L."/>
            <person name="Huang Y.W."/>
            <person name="Jhaveri J."/>
            <person name="Luo Y."/>
            <person name="Martinez D."/>
            <person name="Ngau W.C."/>
            <person name="Otillar B."/>
            <person name="Poliakov A."/>
            <person name="Porter A."/>
            <person name="Szajkowski L."/>
            <person name="Werner G."/>
            <person name="Zhou K."/>
            <person name="Grigoriev I.V."/>
            <person name="Rokhsar D.S."/>
            <person name="Grossman A.R."/>
        </authorList>
    </citation>
    <scope>NUCLEOTIDE SEQUENCE [LARGE SCALE GENOMIC DNA]</scope>
    <source>
        <strain evidence="3">CC-503</strain>
    </source>
</reference>
<gene>
    <name evidence="2" type="ORF">CHLRE_07g329750v5</name>
</gene>
<accession>A8IHB0</accession>
<dbReference type="Proteomes" id="UP000006906">
    <property type="component" value="Chromosome 7"/>
</dbReference>
<feature type="region of interest" description="Disordered" evidence="1">
    <location>
        <begin position="723"/>
        <end position="745"/>
    </location>
</feature>
<proteinExistence type="predicted"/>
<feature type="region of interest" description="Disordered" evidence="1">
    <location>
        <begin position="603"/>
        <end position="629"/>
    </location>
</feature>
<dbReference type="Gramene" id="PNW80790">
    <property type="protein sequence ID" value="PNW80790"/>
    <property type="gene ID" value="CHLRE_07g329750v5"/>
</dbReference>
<dbReference type="EMBL" id="CM008968">
    <property type="protein sequence ID" value="PNW80790.1"/>
    <property type="molecule type" value="Genomic_DNA"/>
</dbReference>
<dbReference type="OrthoDB" id="546623at2759"/>
<dbReference type="KEGG" id="cre:CHLRE_07g329750v5"/>
<evidence type="ECO:0000313" key="2">
    <source>
        <dbReference type="EMBL" id="PNW80790.1"/>
    </source>
</evidence>
<keyword evidence="3" id="KW-1185">Reference proteome</keyword>
<name>A8IHB0_CHLRE</name>
<dbReference type="GeneID" id="5716192"/>
<dbReference type="PaxDb" id="3055-EDP05704"/>
<protein>
    <submittedName>
        <fullName evidence="2">Uncharacterized protein</fullName>
    </submittedName>
</protein>
<dbReference type="InParanoid" id="A8IHB0"/>
<evidence type="ECO:0000256" key="1">
    <source>
        <dbReference type="SAM" id="MobiDB-lite"/>
    </source>
</evidence>
<organism evidence="2 3">
    <name type="scientific">Chlamydomonas reinhardtii</name>
    <name type="common">Chlamydomonas smithii</name>
    <dbReference type="NCBI Taxonomy" id="3055"/>
    <lineage>
        <taxon>Eukaryota</taxon>
        <taxon>Viridiplantae</taxon>
        <taxon>Chlorophyta</taxon>
        <taxon>core chlorophytes</taxon>
        <taxon>Chlorophyceae</taxon>
        <taxon>CS clade</taxon>
        <taxon>Chlamydomonadales</taxon>
        <taxon>Chlamydomonadaceae</taxon>
        <taxon>Chlamydomonas</taxon>
    </lineage>
</organism>